<proteinExistence type="predicted"/>
<name>A0A561E332_9MICO</name>
<dbReference type="RefSeq" id="WP_145228763.1">
    <property type="nucleotide sequence ID" value="NZ_VIVQ01000002.1"/>
</dbReference>
<evidence type="ECO:0000313" key="2">
    <source>
        <dbReference type="Proteomes" id="UP000318297"/>
    </source>
</evidence>
<organism evidence="1 2">
    <name type="scientific">Rudaeicoccus suwonensis</name>
    <dbReference type="NCBI Taxonomy" id="657409"/>
    <lineage>
        <taxon>Bacteria</taxon>
        <taxon>Bacillati</taxon>
        <taxon>Actinomycetota</taxon>
        <taxon>Actinomycetes</taxon>
        <taxon>Micrococcales</taxon>
        <taxon>Dermacoccaceae</taxon>
        <taxon>Rudaeicoccus</taxon>
    </lineage>
</organism>
<comment type="caution">
    <text evidence="1">The sequence shown here is derived from an EMBL/GenBank/DDBJ whole genome shotgun (WGS) entry which is preliminary data.</text>
</comment>
<evidence type="ECO:0000313" key="1">
    <source>
        <dbReference type="EMBL" id="TWE10028.1"/>
    </source>
</evidence>
<dbReference type="EMBL" id="VIVQ01000002">
    <property type="protein sequence ID" value="TWE10028.1"/>
    <property type="molecule type" value="Genomic_DNA"/>
</dbReference>
<dbReference type="InterPro" id="IPR003789">
    <property type="entry name" value="Asn/Gln_tRNA_amidoTrase-B-like"/>
</dbReference>
<dbReference type="Gene3D" id="1.10.1510.10">
    <property type="entry name" value="Uncharacterised protein YqeY/AIM41 PF09424, N-terminal domain"/>
    <property type="match status" value="1"/>
</dbReference>
<reference evidence="1 2" key="1">
    <citation type="submission" date="2019-06" db="EMBL/GenBank/DDBJ databases">
        <title>Sequencing the genomes of 1000 actinobacteria strains.</title>
        <authorList>
            <person name="Klenk H.-P."/>
        </authorList>
    </citation>
    <scope>NUCLEOTIDE SEQUENCE [LARGE SCALE GENOMIC DNA]</scope>
    <source>
        <strain evidence="1 2">DSM 19560</strain>
    </source>
</reference>
<dbReference type="OrthoDB" id="5244551at2"/>
<dbReference type="AlphaFoldDB" id="A0A561E332"/>
<keyword evidence="2" id="KW-1185">Reference proteome</keyword>
<sequence>MTSKQTLQDDLTAAIRERDQLRAGTLRMTLAAITNAEVAGKEHRDLTDDDVQQVIVKEAKKRREAAEAYDGAGRAELASKERDELAVLEGYLPAQLSEAELASIVAEAISQTGATGMAAMGQVMKVVQPQVAGRADGGKVAALVKKALAG</sequence>
<dbReference type="Pfam" id="PF09424">
    <property type="entry name" value="YqeY"/>
    <property type="match status" value="1"/>
</dbReference>
<protein>
    <recommendedName>
        <fullName evidence="3">Glutamyl-tRNA amidotransferase</fullName>
    </recommendedName>
</protein>
<dbReference type="PANTHER" id="PTHR28055">
    <property type="entry name" value="ALTERED INHERITANCE OF MITOCHONDRIA PROTEIN 41, MITOCHONDRIAL"/>
    <property type="match status" value="1"/>
</dbReference>
<dbReference type="PANTHER" id="PTHR28055:SF1">
    <property type="entry name" value="ALTERED INHERITANCE OF MITOCHONDRIA PROTEIN 41, MITOCHONDRIAL"/>
    <property type="match status" value="1"/>
</dbReference>
<dbReference type="Proteomes" id="UP000318297">
    <property type="component" value="Unassembled WGS sequence"/>
</dbReference>
<gene>
    <name evidence="1" type="ORF">BKA23_2375</name>
</gene>
<dbReference type="Gene3D" id="1.10.10.410">
    <property type="match status" value="1"/>
</dbReference>
<dbReference type="GO" id="GO:0016884">
    <property type="term" value="F:carbon-nitrogen ligase activity, with glutamine as amido-N-donor"/>
    <property type="evidence" value="ECO:0007669"/>
    <property type="project" value="InterPro"/>
</dbReference>
<dbReference type="InterPro" id="IPR019004">
    <property type="entry name" value="YqeY/Aim41"/>
</dbReference>
<accession>A0A561E332</accession>
<dbReference type="InterPro" id="IPR023168">
    <property type="entry name" value="GatB_Yqey_C_2"/>
</dbReference>
<evidence type="ECO:0008006" key="3">
    <source>
        <dbReference type="Google" id="ProtNLM"/>
    </source>
</evidence>
<dbReference type="InterPro" id="IPR042184">
    <property type="entry name" value="YqeY/Aim41_N"/>
</dbReference>
<dbReference type="SUPFAM" id="SSF89095">
    <property type="entry name" value="GatB/YqeY motif"/>
    <property type="match status" value="1"/>
</dbReference>